<evidence type="ECO:0000256" key="2">
    <source>
        <dbReference type="ARBA" id="ARBA00023235"/>
    </source>
</evidence>
<protein>
    <submittedName>
        <fullName evidence="3">Aspartate racemase</fullName>
    </submittedName>
</protein>
<organism evidence="3 4">
    <name type="scientific">Vandammella animalimorsus</name>
    <dbReference type="NCBI Taxonomy" id="2029117"/>
    <lineage>
        <taxon>Bacteria</taxon>
        <taxon>Pseudomonadati</taxon>
        <taxon>Pseudomonadota</taxon>
        <taxon>Betaproteobacteria</taxon>
        <taxon>Burkholderiales</taxon>
        <taxon>Comamonadaceae</taxon>
        <taxon>Vandammella</taxon>
    </lineage>
</organism>
<proteinExistence type="inferred from homology"/>
<dbReference type="Gene3D" id="3.40.50.1860">
    <property type="match status" value="2"/>
</dbReference>
<dbReference type="InterPro" id="IPR001920">
    <property type="entry name" value="Asp/Glu_race"/>
</dbReference>
<dbReference type="PANTHER" id="PTHR21198:SF7">
    <property type="entry name" value="ASPARTATE-GLUTAMATE RACEMASE FAMILY"/>
    <property type="match status" value="1"/>
</dbReference>
<accession>A0A2A2AKD3</accession>
<keyword evidence="4" id="KW-1185">Reference proteome</keyword>
<dbReference type="NCBIfam" id="TIGR00035">
    <property type="entry name" value="asp_race"/>
    <property type="match status" value="1"/>
</dbReference>
<dbReference type="AlphaFoldDB" id="A0A2A2AKD3"/>
<dbReference type="Pfam" id="PF01177">
    <property type="entry name" value="Asp_Glu_race"/>
    <property type="match status" value="1"/>
</dbReference>
<dbReference type="RefSeq" id="WP_095538517.1">
    <property type="nucleotide sequence ID" value="NZ_NSJB01000001.1"/>
</dbReference>
<name>A0A2A2AKD3_9BURK</name>
<evidence type="ECO:0000313" key="3">
    <source>
        <dbReference type="EMBL" id="PAT38237.1"/>
    </source>
</evidence>
<dbReference type="PANTHER" id="PTHR21198">
    <property type="entry name" value="GLUTAMATE RACEMASE"/>
    <property type="match status" value="1"/>
</dbReference>
<dbReference type="InterPro" id="IPR015942">
    <property type="entry name" value="Asp/Glu/hydantoin_racemase"/>
</dbReference>
<reference evidence="3 4" key="1">
    <citation type="submission" date="2017-08" db="EMBL/GenBank/DDBJ databases">
        <title>WGS of Clinical strains of the CDC Group NO-1 linked to zoonotic infections in humans.</title>
        <authorList>
            <person name="Bernier A.-M."/>
            <person name="Bernard K."/>
        </authorList>
    </citation>
    <scope>NUCLEOTIDE SEQUENCE [LARGE SCALE GENOMIC DNA]</scope>
    <source>
        <strain evidence="3 4">NML00-0135</strain>
    </source>
</reference>
<dbReference type="Proteomes" id="UP000218054">
    <property type="component" value="Unassembled WGS sequence"/>
</dbReference>
<dbReference type="InterPro" id="IPR033134">
    <property type="entry name" value="Asp/Glu_racemase_AS_2"/>
</dbReference>
<comment type="caution">
    <text evidence="3">The sequence shown here is derived from an EMBL/GenBank/DDBJ whole genome shotgun (WGS) entry which is preliminary data.</text>
</comment>
<evidence type="ECO:0000256" key="1">
    <source>
        <dbReference type="ARBA" id="ARBA00007847"/>
    </source>
</evidence>
<dbReference type="PROSITE" id="PS00924">
    <property type="entry name" value="ASP_GLU_RACEMASE_2"/>
    <property type="match status" value="1"/>
</dbReference>
<sequence>MASTGMKHIGILATTAEGAALVYRQICALSMARLGGHRHPEISLHAFSFSDYAGSWAQREQHWPQLVLRSAAKLQACGADFLICPANTTHEAYTQVAPQLPIPWLHIADPVRRAAQQQGLQRLLLLGTQATMQGRVYEPRLAGSGIELLKPDAQEIEQVHRFIMEELVAGVVTQAARGYFCALAAKYHREQGAQAVVLGCTELPLVLDAQAGVPLLDSTALLAQAAVEYALGEG</sequence>
<gene>
    <name evidence="3" type="ORF">CK625_01665</name>
</gene>
<dbReference type="InterPro" id="IPR004380">
    <property type="entry name" value="Asp_race"/>
</dbReference>
<dbReference type="EMBL" id="NSJB01000001">
    <property type="protein sequence ID" value="PAT38237.1"/>
    <property type="molecule type" value="Genomic_DNA"/>
</dbReference>
<evidence type="ECO:0000313" key="4">
    <source>
        <dbReference type="Proteomes" id="UP000218054"/>
    </source>
</evidence>
<dbReference type="GO" id="GO:0047661">
    <property type="term" value="F:amino-acid racemase activity"/>
    <property type="evidence" value="ECO:0007669"/>
    <property type="project" value="InterPro"/>
</dbReference>
<keyword evidence="2" id="KW-0413">Isomerase</keyword>
<comment type="similarity">
    <text evidence="1">Belongs to the aspartate/glutamate racemases family.</text>
</comment>
<dbReference type="SUPFAM" id="SSF53681">
    <property type="entry name" value="Aspartate/glutamate racemase"/>
    <property type="match status" value="2"/>
</dbReference>